<dbReference type="PANTHER" id="PTHR48079:SF6">
    <property type="entry name" value="NAD(P)-BINDING DOMAIN-CONTAINING PROTEIN-RELATED"/>
    <property type="match status" value="1"/>
</dbReference>
<dbReference type="SUPFAM" id="SSF51735">
    <property type="entry name" value="NAD(P)-binding Rossmann-fold domains"/>
    <property type="match status" value="1"/>
</dbReference>
<name>A0A6J7DFS6_9ZZZZ</name>
<reference evidence="2" key="1">
    <citation type="submission" date="2020-05" db="EMBL/GenBank/DDBJ databases">
        <authorList>
            <person name="Chiriac C."/>
            <person name="Salcher M."/>
            <person name="Ghai R."/>
            <person name="Kavagutti S V."/>
        </authorList>
    </citation>
    <scope>NUCLEOTIDE SEQUENCE</scope>
</reference>
<dbReference type="InterPro" id="IPR051783">
    <property type="entry name" value="NAD(P)-dependent_oxidoreduct"/>
</dbReference>
<evidence type="ECO:0000313" key="2">
    <source>
        <dbReference type="EMBL" id="CAB4868480.1"/>
    </source>
</evidence>
<dbReference type="Pfam" id="PF13460">
    <property type="entry name" value="NAD_binding_10"/>
    <property type="match status" value="1"/>
</dbReference>
<gene>
    <name evidence="2" type="ORF">UFOPK3444_00586</name>
</gene>
<protein>
    <submittedName>
        <fullName evidence="2">Unannotated protein</fullName>
    </submittedName>
</protein>
<dbReference type="AlphaFoldDB" id="A0A6J7DFS6"/>
<dbReference type="InterPro" id="IPR036291">
    <property type="entry name" value="NAD(P)-bd_dom_sf"/>
</dbReference>
<dbReference type="Gene3D" id="3.40.50.720">
    <property type="entry name" value="NAD(P)-binding Rossmann-like Domain"/>
    <property type="match status" value="1"/>
</dbReference>
<dbReference type="PANTHER" id="PTHR48079">
    <property type="entry name" value="PROTEIN YEEZ"/>
    <property type="match status" value="1"/>
</dbReference>
<dbReference type="GO" id="GO:0004029">
    <property type="term" value="F:aldehyde dehydrogenase (NAD+) activity"/>
    <property type="evidence" value="ECO:0007669"/>
    <property type="project" value="TreeGrafter"/>
</dbReference>
<dbReference type="EMBL" id="CAFBLU010000007">
    <property type="protein sequence ID" value="CAB4868480.1"/>
    <property type="molecule type" value="Genomic_DNA"/>
</dbReference>
<accession>A0A6J7DFS6</accession>
<evidence type="ECO:0000259" key="1">
    <source>
        <dbReference type="Pfam" id="PF13460"/>
    </source>
</evidence>
<feature type="domain" description="NAD(P)-binding" evidence="1">
    <location>
        <begin position="9"/>
        <end position="118"/>
    </location>
</feature>
<dbReference type="InterPro" id="IPR016040">
    <property type="entry name" value="NAD(P)-bd_dom"/>
</dbReference>
<proteinExistence type="predicted"/>
<sequence>MRILITGLTGFIGGQLAPKLLDRGHELVALVRDPSRVPAHLTGQIELVTGDALDPDLGVLNRAMQGCDAFVWLLHSMEPDAAGIDFRALELLSIDNAISAAQAAGVARGVYLGGMAPAEPPSPHLGSRLAVETRLLDALPESTALRASIVIGAHSRSFRFLVRLVERMPALPLPAWRDNRTQPADQRDIIEALVRSVEGNARGQSLDIACPEVVTYRALIELIADRMLIPRPTVGLPFSLTAIAGPVAAAVAGEHRELIGPLMGSLGVDLLPRADGLAALGIRAHSLESSVDRALGDWEAEEELAGR</sequence>
<organism evidence="2">
    <name type="scientific">freshwater metagenome</name>
    <dbReference type="NCBI Taxonomy" id="449393"/>
    <lineage>
        <taxon>unclassified sequences</taxon>
        <taxon>metagenomes</taxon>
        <taxon>ecological metagenomes</taxon>
    </lineage>
</organism>
<dbReference type="GO" id="GO:0005737">
    <property type="term" value="C:cytoplasm"/>
    <property type="evidence" value="ECO:0007669"/>
    <property type="project" value="TreeGrafter"/>
</dbReference>